<proteinExistence type="predicted"/>
<protein>
    <submittedName>
        <fullName evidence="2">DUF805 domain-containing protein</fullName>
    </submittedName>
</protein>
<name>A0ABX0MS54_9BURK</name>
<evidence type="ECO:0000313" key="3">
    <source>
        <dbReference type="Proteomes" id="UP000610594"/>
    </source>
</evidence>
<feature type="transmembrane region" description="Helical" evidence="1">
    <location>
        <begin position="95"/>
        <end position="114"/>
    </location>
</feature>
<keyword evidence="3" id="KW-1185">Reference proteome</keyword>
<feature type="transmembrane region" description="Helical" evidence="1">
    <location>
        <begin position="36"/>
        <end position="55"/>
    </location>
</feature>
<dbReference type="InterPro" id="IPR008523">
    <property type="entry name" value="DUF805"/>
</dbReference>
<evidence type="ECO:0000256" key="1">
    <source>
        <dbReference type="SAM" id="Phobius"/>
    </source>
</evidence>
<dbReference type="PANTHER" id="PTHR34980:SF3">
    <property type="entry name" value="BLR8105 PROTEIN"/>
    <property type="match status" value="1"/>
</dbReference>
<feature type="transmembrane region" description="Helical" evidence="1">
    <location>
        <begin position="134"/>
        <end position="157"/>
    </location>
</feature>
<evidence type="ECO:0000313" key="2">
    <source>
        <dbReference type="EMBL" id="NHZ65581.1"/>
    </source>
</evidence>
<comment type="caution">
    <text evidence="2">The sequence shown here is derived from an EMBL/GenBank/DDBJ whole genome shotgun (WGS) entry which is preliminary data.</text>
</comment>
<keyword evidence="1" id="KW-0472">Membrane</keyword>
<organism evidence="2 3">
    <name type="scientific">Massilia genomosp. 1</name>
    <dbReference type="NCBI Taxonomy" id="2609280"/>
    <lineage>
        <taxon>Bacteria</taxon>
        <taxon>Pseudomonadati</taxon>
        <taxon>Pseudomonadota</taxon>
        <taxon>Betaproteobacteria</taxon>
        <taxon>Burkholderiales</taxon>
        <taxon>Oxalobacteraceae</taxon>
        <taxon>Telluria group</taxon>
        <taxon>Massilia</taxon>
    </lineage>
</organism>
<reference evidence="2 3" key="1">
    <citation type="submission" date="2019-10" db="EMBL/GenBank/DDBJ databases">
        <title>Taxonomy of Antarctic Massilia spp.: description of Massilia rubra sp. nov., Massilia aquatica sp. nov., Massilia mucilaginosa sp. nov., Massilia frigida sp. nov. isolated from streams, lakes and regoliths.</title>
        <authorList>
            <person name="Holochova P."/>
            <person name="Sedlacek I."/>
            <person name="Kralova S."/>
            <person name="Maslanova I."/>
            <person name="Busse H.-J."/>
            <person name="Stankova E."/>
            <person name="Vrbovska V."/>
            <person name="Kovarovic V."/>
            <person name="Bartak M."/>
            <person name="Svec P."/>
            <person name="Pantucek R."/>
        </authorList>
    </citation>
    <scope>NUCLEOTIDE SEQUENCE [LARGE SCALE GENOMIC DNA]</scope>
    <source>
        <strain evidence="2 3">CCM 8694</strain>
    </source>
</reference>
<gene>
    <name evidence="2" type="ORF">F1735_25330</name>
</gene>
<sequence length="163" mass="17176">MPELSNPYAAPASSAPGATYTASVFGLHGRIGRGRYLMYSVFPTCATLLLMAPLFVLAGWFLGTAMLGLALLALLSHLLIVAARRLDDLDRARGWILLLGVPGVNVLFVLYLLCAPGNPDANPRGPAPTSSVSAFAQAAWLACALLPVIVVLLYGLAKFKLPV</sequence>
<feature type="transmembrane region" description="Helical" evidence="1">
    <location>
        <begin position="61"/>
        <end position="83"/>
    </location>
</feature>
<dbReference type="EMBL" id="WHJF01000089">
    <property type="protein sequence ID" value="NHZ65581.1"/>
    <property type="molecule type" value="Genomic_DNA"/>
</dbReference>
<dbReference type="PANTHER" id="PTHR34980">
    <property type="entry name" value="INNER MEMBRANE PROTEIN-RELATED-RELATED"/>
    <property type="match status" value="1"/>
</dbReference>
<dbReference type="Proteomes" id="UP000610594">
    <property type="component" value="Unassembled WGS sequence"/>
</dbReference>
<accession>A0ABX0MS54</accession>
<keyword evidence="1" id="KW-0812">Transmembrane</keyword>
<keyword evidence="1" id="KW-1133">Transmembrane helix</keyword>
<dbReference type="Pfam" id="PF05656">
    <property type="entry name" value="DUF805"/>
    <property type="match status" value="1"/>
</dbReference>